<dbReference type="HOGENOM" id="CLU_902879_0_0_11"/>
<dbReference type="GO" id="GO:0004497">
    <property type="term" value="F:monooxygenase activity"/>
    <property type="evidence" value="ECO:0007669"/>
    <property type="project" value="UniProtKB-KW"/>
</dbReference>
<dbReference type="Proteomes" id="UP000000377">
    <property type="component" value="Chromosome"/>
</dbReference>
<dbReference type="PANTHER" id="PTHR46865:SF2">
    <property type="entry name" value="MONOOXYGENASE"/>
    <property type="match status" value="1"/>
</dbReference>
<proteinExistence type="predicted"/>
<dbReference type="STRING" id="749414.SBI_05653"/>
<keyword evidence="1" id="KW-0560">Oxidoreductase</keyword>
<dbReference type="InterPro" id="IPR051704">
    <property type="entry name" value="FAD_aromatic-hydroxylase"/>
</dbReference>
<protein>
    <submittedName>
        <fullName evidence="1">Putative monooxygenase</fullName>
    </submittedName>
</protein>
<evidence type="ECO:0000313" key="1">
    <source>
        <dbReference type="EMBL" id="ADI08773.1"/>
    </source>
</evidence>
<dbReference type="SUPFAM" id="SSF51905">
    <property type="entry name" value="FAD/NAD(P)-binding domain"/>
    <property type="match status" value="1"/>
</dbReference>
<organism evidence="1 2">
    <name type="scientific">Streptomyces bingchenggensis (strain BCW-1)</name>
    <dbReference type="NCBI Taxonomy" id="749414"/>
    <lineage>
        <taxon>Bacteria</taxon>
        <taxon>Bacillati</taxon>
        <taxon>Actinomycetota</taxon>
        <taxon>Actinomycetes</taxon>
        <taxon>Kitasatosporales</taxon>
        <taxon>Streptomycetaceae</taxon>
        <taxon>Streptomyces</taxon>
    </lineage>
</organism>
<dbReference type="Gene3D" id="3.50.50.60">
    <property type="entry name" value="FAD/NAD(P)-binding domain"/>
    <property type="match status" value="1"/>
</dbReference>
<dbReference type="PANTHER" id="PTHR46865">
    <property type="entry name" value="OXIDOREDUCTASE-RELATED"/>
    <property type="match status" value="1"/>
</dbReference>
<reference evidence="1 2" key="1">
    <citation type="journal article" date="2010" name="J. Bacteriol.">
        <title>Genome sequence of the milbemycin-producing bacterium Streptomyces bingchenggensis.</title>
        <authorList>
            <person name="Wang X.J."/>
            <person name="Yan Y.J."/>
            <person name="Zhang B."/>
            <person name="An J."/>
            <person name="Wang J.J."/>
            <person name="Tian J."/>
            <person name="Jiang L."/>
            <person name="Chen Y.H."/>
            <person name="Huang S.X."/>
            <person name="Yin M."/>
            <person name="Zhang J."/>
            <person name="Gao A.L."/>
            <person name="Liu C.X."/>
            <person name="Zhu Z.X."/>
            <person name="Xiang W.S."/>
        </authorList>
    </citation>
    <scope>NUCLEOTIDE SEQUENCE [LARGE SCALE GENOMIC DNA]</scope>
    <source>
        <strain evidence="1 2">BCW-1</strain>
    </source>
</reference>
<dbReference type="InterPro" id="IPR011990">
    <property type="entry name" value="TPR-like_helical_dom_sf"/>
</dbReference>
<sequence>MLLAASGSAGRPVWRRHRATAEKALAASWPGDRAGRYPAALLLWLMRNASETDPGGAFALVSSQRDCPEPWARAVAWYVTGFGALGEGDTEAAERAMATAVEGFRALGDRWGTALALDVLAGLAGGRGDRARAIALTDEALALTGELGALEDSADLLVNRGDQLDDPAAARADYASAVGQVHMDSWTRGRTALIGDAAYCPSSLSGMGSGLALVGAYVLAGELAAAHGDHRVAYARYEEEMREYATGCQKMGDGVAKLMVPRNRTLAALLNGYYRLIPYLPGKNMATKIARKTAENITLRDYHVLARR</sequence>
<keyword evidence="1" id="KW-0503">Monooxygenase</keyword>
<dbReference type="eggNOG" id="COG0654">
    <property type="taxonomic scope" value="Bacteria"/>
</dbReference>
<dbReference type="InterPro" id="IPR036188">
    <property type="entry name" value="FAD/NAD-bd_sf"/>
</dbReference>
<evidence type="ECO:0000313" key="2">
    <source>
        <dbReference type="Proteomes" id="UP000000377"/>
    </source>
</evidence>
<gene>
    <name evidence="1" type="ordered locus">SBI_05653</name>
</gene>
<dbReference type="SUPFAM" id="SSF48452">
    <property type="entry name" value="TPR-like"/>
    <property type="match status" value="1"/>
</dbReference>
<dbReference type="PATRIC" id="fig|749414.3.peg.5833"/>
<dbReference type="AlphaFoldDB" id="D7CCP2"/>
<keyword evidence="2" id="KW-1185">Reference proteome</keyword>
<dbReference type="EMBL" id="CP002047">
    <property type="protein sequence ID" value="ADI08773.1"/>
    <property type="molecule type" value="Genomic_DNA"/>
</dbReference>
<dbReference type="KEGG" id="sbh:SBI_05653"/>
<accession>D7CCP2</accession>
<name>D7CCP2_STRBB</name>